<proteinExistence type="predicted"/>
<dbReference type="OrthoDB" id="1410018at2"/>
<dbReference type="EMBL" id="FNNJ01000005">
    <property type="protein sequence ID" value="SDX42866.1"/>
    <property type="molecule type" value="Genomic_DNA"/>
</dbReference>
<evidence type="ECO:0008006" key="3">
    <source>
        <dbReference type="Google" id="ProtNLM"/>
    </source>
</evidence>
<dbReference type="STRING" id="762486.SAMN05444411_105159"/>
<dbReference type="AlphaFoldDB" id="A0A1H3BLQ6"/>
<sequence length="562" mass="62705">MKNIKYILFLFSLVFFLSCEEEYEDYTAPDELSDISWLLSIDEFSQDPFSLHADSFVSFLDLSQGALVHKWEIEEGNNFLNEGFKKNDSLPLFINEDAGISIDEVKAHVLFRNQGINKVRLYNEFKDSVTYRGADRILQSHKVGDVWVIDTTFTFDIYGKLLPAFKVLKEGVEVLNITAEDEPNLEDSETWPEVEVESGASLTFVDLTTEDRPTGRTWFTPDGFPTQTGAEEATIKFYKLGTYLAGTIRSLRTSPPTTNAEKVIPLRVTVTQSTLPFEFVGPVKEEEDETLSFRVSGLVEPFTGEEENFTVHVTNSVSGFSGDIAVQTARVNEDDGTLIELTLAEPIYNSDVVTVAYNGGEIKSLDERDLLDFDAKYANMHFGNNILVSNSWSGFEPSLGALNRAYAGPSGAFWVGANGTEADPNWSRTQEKAFSGDASMKFSVDGIGKQYQLHTFGLGTIDKIPAGTYKISFMVYLEAGNTMGGFYTWGDVVPINKSGVWNLDGLEREKWVKVEHVVTVPALEAKKKVTIVVHPNINQNASSGRQTMYLDDFSFIELEVRP</sequence>
<accession>A0A1H3BLQ6</accession>
<evidence type="ECO:0000313" key="2">
    <source>
        <dbReference type="Proteomes" id="UP000199595"/>
    </source>
</evidence>
<dbReference type="Proteomes" id="UP000199595">
    <property type="component" value="Unassembled WGS sequence"/>
</dbReference>
<gene>
    <name evidence="1" type="ORF">SAMN05444411_105159</name>
</gene>
<evidence type="ECO:0000313" key="1">
    <source>
        <dbReference type="EMBL" id="SDX42866.1"/>
    </source>
</evidence>
<dbReference type="PROSITE" id="PS51257">
    <property type="entry name" value="PROKAR_LIPOPROTEIN"/>
    <property type="match status" value="1"/>
</dbReference>
<reference evidence="1 2" key="1">
    <citation type="submission" date="2016-10" db="EMBL/GenBank/DDBJ databases">
        <authorList>
            <person name="de Groot N.N."/>
        </authorList>
    </citation>
    <scope>NUCLEOTIDE SEQUENCE [LARGE SCALE GENOMIC DNA]</scope>
    <source>
        <strain evidence="1 2">DSM 24956</strain>
    </source>
</reference>
<keyword evidence="2" id="KW-1185">Reference proteome</keyword>
<organism evidence="1 2">
    <name type="scientific">Lutibacter oricola</name>
    <dbReference type="NCBI Taxonomy" id="762486"/>
    <lineage>
        <taxon>Bacteria</taxon>
        <taxon>Pseudomonadati</taxon>
        <taxon>Bacteroidota</taxon>
        <taxon>Flavobacteriia</taxon>
        <taxon>Flavobacteriales</taxon>
        <taxon>Flavobacteriaceae</taxon>
        <taxon>Lutibacter</taxon>
    </lineage>
</organism>
<protein>
    <recommendedName>
        <fullName evidence="3">Carbohydrate binding domain-containing protein</fullName>
    </recommendedName>
</protein>
<dbReference type="RefSeq" id="WP_090123431.1">
    <property type="nucleotide sequence ID" value="NZ_FNNJ01000005.1"/>
</dbReference>
<name>A0A1H3BLQ6_9FLAO</name>
<dbReference type="Gene3D" id="2.60.120.260">
    <property type="entry name" value="Galactose-binding domain-like"/>
    <property type="match status" value="1"/>
</dbReference>